<name>A0ABP9MBI1_9MICO</name>
<evidence type="ECO:0000259" key="1">
    <source>
        <dbReference type="Pfam" id="PF13649"/>
    </source>
</evidence>
<organism evidence="2 3">
    <name type="scientific">Microbacterium yannicii</name>
    <dbReference type="NCBI Taxonomy" id="671622"/>
    <lineage>
        <taxon>Bacteria</taxon>
        <taxon>Bacillati</taxon>
        <taxon>Actinomycetota</taxon>
        <taxon>Actinomycetes</taxon>
        <taxon>Micrococcales</taxon>
        <taxon>Microbacteriaceae</taxon>
        <taxon>Microbacterium</taxon>
    </lineage>
</organism>
<dbReference type="InterPro" id="IPR041698">
    <property type="entry name" value="Methyltransf_25"/>
</dbReference>
<dbReference type="EMBL" id="BAABKZ010000002">
    <property type="protein sequence ID" value="GAA5092737.1"/>
    <property type="molecule type" value="Genomic_DNA"/>
</dbReference>
<dbReference type="GO" id="GO:0032259">
    <property type="term" value="P:methylation"/>
    <property type="evidence" value="ECO:0007669"/>
    <property type="project" value="UniProtKB-KW"/>
</dbReference>
<dbReference type="Proteomes" id="UP001501407">
    <property type="component" value="Unassembled WGS sequence"/>
</dbReference>
<protein>
    <submittedName>
        <fullName evidence="2">Class I SAM-dependent methyltransferase</fullName>
    </submittedName>
</protein>
<gene>
    <name evidence="2" type="ORF">GCM10025760_21840</name>
</gene>
<reference evidence="3" key="1">
    <citation type="journal article" date="2019" name="Int. J. Syst. Evol. Microbiol.">
        <title>The Global Catalogue of Microorganisms (GCM) 10K type strain sequencing project: providing services to taxonomists for standard genome sequencing and annotation.</title>
        <authorList>
            <consortium name="The Broad Institute Genomics Platform"/>
            <consortium name="The Broad Institute Genome Sequencing Center for Infectious Disease"/>
            <person name="Wu L."/>
            <person name="Ma J."/>
        </authorList>
    </citation>
    <scope>NUCLEOTIDE SEQUENCE [LARGE SCALE GENOMIC DNA]</scope>
    <source>
        <strain evidence="3">JCM 18959</strain>
    </source>
</reference>
<sequence>MSGGQNGGATDRTRAAYDEVAASYAAMIPDTRYEAAVDLAMVKHFVDAIAARPAAVLDAGCGTGRMISYLTSLDSELDIAGSDLSPAMLDQARGVHPELELVQGDNAALPFADARFDGVLAWYSTIHTPPHQLGEVFGEFHRVLRSSGVLLLGFQAGTGDRRLDRPYGHDVDLTAYLHHTPYVRDALATAGFSTVAVLDRGPRGVEKHAQGFVLASRA</sequence>
<dbReference type="Gene3D" id="3.40.50.150">
    <property type="entry name" value="Vaccinia Virus protein VP39"/>
    <property type="match status" value="1"/>
</dbReference>
<dbReference type="InterPro" id="IPR029063">
    <property type="entry name" value="SAM-dependent_MTases_sf"/>
</dbReference>
<dbReference type="PANTHER" id="PTHR43591:SF110">
    <property type="entry name" value="RHODANESE DOMAIN-CONTAINING PROTEIN"/>
    <property type="match status" value="1"/>
</dbReference>
<accession>A0ABP9MBI1</accession>
<dbReference type="RefSeq" id="WP_194414664.1">
    <property type="nucleotide sequence ID" value="NZ_BAABKZ010000002.1"/>
</dbReference>
<dbReference type="GO" id="GO:0008168">
    <property type="term" value="F:methyltransferase activity"/>
    <property type="evidence" value="ECO:0007669"/>
    <property type="project" value="UniProtKB-KW"/>
</dbReference>
<dbReference type="Pfam" id="PF13649">
    <property type="entry name" value="Methyltransf_25"/>
    <property type="match status" value="1"/>
</dbReference>
<dbReference type="PANTHER" id="PTHR43591">
    <property type="entry name" value="METHYLTRANSFERASE"/>
    <property type="match status" value="1"/>
</dbReference>
<dbReference type="CDD" id="cd02440">
    <property type="entry name" value="AdoMet_MTases"/>
    <property type="match status" value="1"/>
</dbReference>
<evidence type="ECO:0000313" key="2">
    <source>
        <dbReference type="EMBL" id="GAA5092737.1"/>
    </source>
</evidence>
<dbReference type="SUPFAM" id="SSF53335">
    <property type="entry name" value="S-adenosyl-L-methionine-dependent methyltransferases"/>
    <property type="match status" value="1"/>
</dbReference>
<evidence type="ECO:0000313" key="3">
    <source>
        <dbReference type="Proteomes" id="UP001501407"/>
    </source>
</evidence>
<comment type="caution">
    <text evidence="2">The sequence shown here is derived from an EMBL/GenBank/DDBJ whole genome shotgun (WGS) entry which is preliminary data.</text>
</comment>
<proteinExistence type="predicted"/>
<feature type="domain" description="Methyltransferase" evidence="1">
    <location>
        <begin position="56"/>
        <end position="148"/>
    </location>
</feature>
<keyword evidence="2" id="KW-0489">Methyltransferase</keyword>
<keyword evidence="2" id="KW-0808">Transferase</keyword>
<keyword evidence="3" id="KW-1185">Reference proteome</keyword>